<dbReference type="PANTHER" id="PTHR11803:SF58">
    <property type="entry name" value="PROTEIN HMF1-RELATED"/>
    <property type="match status" value="1"/>
</dbReference>
<dbReference type="GO" id="GO:0019239">
    <property type="term" value="F:deaminase activity"/>
    <property type="evidence" value="ECO:0007669"/>
    <property type="project" value="TreeGrafter"/>
</dbReference>
<gene>
    <name evidence="2" type="ORF">GRAN_1876</name>
</gene>
<comment type="similarity">
    <text evidence="1">Belongs to the RutC family.</text>
</comment>
<comment type="caution">
    <text evidence="2">The sequence shown here is derived from an EMBL/GenBank/DDBJ whole genome shotgun (WGS) entry which is preliminary data.</text>
</comment>
<protein>
    <submittedName>
        <fullName evidence="2">Endoribonuclease L-PSP</fullName>
    </submittedName>
</protein>
<dbReference type="EMBL" id="RDSM01000001">
    <property type="protein sequence ID" value="RXH58566.1"/>
    <property type="molecule type" value="Genomic_DNA"/>
</dbReference>
<dbReference type="RefSeq" id="WP_128912538.1">
    <property type="nucleotide sequence ID" value="NZ_RDSM01000001.1"/>
</dbReference>
<organism evidence="2 3">
    <name type="scientific">Granulicella sibirica</name>
    <dbReference type="NCBI Taxonomy" id="2479048"/>
    <lineage>
        <taxon>Bacteria</taxon>
        <taxon>Pseudomonadati</taxon>
        <taxon>Acidobacteriota</taxon>
        <taxon>Terriglobia</taxon>
        <taxon>Terriglobales</taxon>
        <taxon>Acidobacteriaceae</taxon>
        <taxon>Granulicella</taxon>
    </lineage>
</organism>
<dbReference type="OrthoDB" id="9803101at2"/>
<evidence type="ECO:0000313" key="2">
    <source>
        <dbReference type="EMBL" id="RXH58566.1"/>
    </source>
</evidence>
<dbReference type="Pfam" id="PF01042">
    <property type="entry name" value="Ribonuc_L-PSP"/>
    <property type="match status" value="1"/>
</dbReference>
<dbReference type="InterPro" id="IPR035959">
    <property type="entry name" value="RutC-like_sf"/>
</dbReference>
<dbReference type="GO" id="GO:0005829">
    <property type="term" value="C:cytosol"/>
    <property type="evidence" value="ECO:0007669"/>
    <property type="project" value="TreeGrafter"/>
</dbReference>
<evidence type="ECO:0000313" key="3">
    <source>
        <dbReference type="Proteomes" id="UP000289437"/>
    </source>
</evidence>
<keyword evidence="3" id="KW-1185">Reference proteome</keyword>
<dbReference type="Proteomes" id="UP000289437">
    <property type="component" value="Unassembled WGS sequence"/>
</dbReference>
<accession>A0A4Q0T9X4</accession>
<sequence>MSRQYFSNNPSRPFSDAVLIDGRTLYLSGRIGLLPEVDAVPESADDEAHLVLQDVQRILGDAGMGMEHLVFLQIFSPDVSLWGAFNVVYRQYFDGPMPPRSFLGSGPLLFGARFEVQGIAVKDSESASS</sequence>
<dbReference type="InterPro" id="IPR006175">
    <property type="entry name" value="YjgF/YER057c/UK114"/>
</dbReference>
<proteinExistence type="inferred from homology"/>
<dbReference type="Gene3D" id="3.30.1330.40">
    <property type="entry name" value="RutC-like"/>
    <property type="match status" value="1"/>
</dbReference>
<reference evidence="3" key="2">
    <citation type="submission" date="2019-02" db="EMBL/GenBank/DDBJ databases">
        <title>Granulicella sibirica sp. nov., a psychrotolerant acidobacterium isolated from an organic soil layer in forested tundra, West Siberia.</title>
        <authorList>
            <person name="Oshkin I.Y."/>
            <person name="Kulichevskaya I.S."/>
            <person name="Rijpstra W.I.C."/>
            <person name="Sinninghe Damste J.S."/>
            <person name="Rakitin A.L."/>
            <person name="Ravin N.V."/>
            <person name="Dedysh S.N."/>
        </authorList>
    </citation>
    <scope>NUCLEOTIDE SEQUENCE [LARGE SCALE GENOMIC DNA]</scope>
    <source>
        <strain evidence="3">AF10</strain>
    </source>
</reference>
<dbReference type="PANTHER" id="PTHR11803">
    <property type="entry name" value="2-IMINOBUTANOATE/2-IMINOPROPANOATE DEAMINASE RIDA"/>
    <property type="match status" value="1"/>
</dbReference>
<dbReference type="SUPFAM" id="SSF55298">
    <property type="entry name" value="YjgF-like"/>
    <property type="match status" value="1"/>
</dbReference>
<name>A0A4Q0T9X4_9BACT</name>
<dbReference type="AlphaFoldDB" id="A0A4Q0T9X4"/>
<reference evidence="2 3" key="1">
    <citation type="submission" date="2018-11" db="EMBL/GenBank/DDBJ databases">
        <authorList>
            <person name="Mardanov A.V."/>
            <person name="Ravin N.V."/>
            <person name="Dedysh S.N."/>
        </authorList>
    </citation>
    <scope>NUCLEOTIDE SEQUENCE [LARGE SCALE GENOMIC DNA]</scope>
    <source>
        <strain evidence="2 3">AF10</strain>
    </source>
</reference>
<evidence type="ECO:0000256" key="1">
    <source>
        <dbReference type="ARBA" id="ARBA00010552"/>
    </source>
</evidence>